<dbReference type="Gene3D" id="3.30.530.20">
    <property type="match status" value="1"/>
</dbReference>
<dbReference type="SUPFAM" id="SSF46785">
    <property type="entry name" value="Winged helix' DNA-binding domain"/>
    <property type="match status" value="1"/>
</dbReference>
<dbReference type="Pfam" id="PF08327">
    <property type="entry name" value="AHSA1"/>
    <property type="match status" value="1"/>
</dbReference>
<dbReference type="Pfam" id="PF01022">
    <property type="entry name" value="HTH_5"/>
    <property type="match status" value="1"/>
</dbReference>
<evidence type="ECO:0000259" key="5">
    <source>
        <dbReference type="PROSITE" id="PS50987"/>
    </source>
</evidence>
<keyword evidence="2" id="KW-0805">Transcription regulation</keyword>
<dbReference type="InterPro" id="IPR011991">
    <property type="entry name" value="ArsR-like_HTH"/>
</dbReference>
<evidence type="ECO:0000256" key="2">
    <source>
        <dbReference type="ARBA" id="ARBA00023015"/>
    </source>
</evidence>
<evidence type="ECO:0000256" key="3">
    <source>
        <dbReference type="ARBA" id="ARBA00023125"/>
    </source>
</evidence>
<dbReference type="PROSITE" id="PS50987">
    <property type="entry name" value="HTH_ARSR_2"/>
    <property type="match status" value="1"/>
</dbReference>
<organism evidence="6 7">
    <name type="scientific">Pseudonocardia adelaidensis</name>
    <dbReference type="NCBI Taxonomy" id="648754"/>
    <lineage>
        <taxon>Bacteria</taxon>
        <taxon>Bacillati</taxon>
        <taxon>Actinomycetota</taxon>
        <taxon>Actinomycetes</taxon>
        <taxon>Pseudonocardiales</taxon>
        <taxon>Pseudonocardiaceae</taxon>
        <taxon>Pseudonocardia</taxon>
    </lineage>
</organism>
<proteinExistence type="inferred from homology"/>
<dbReference type="CDD" id="cd00090">
    <property type="entry name" value="HTH_ARSR"/>
    <property type="match status" value="1"/>
</dbReference>
<protein>
    <recommendedName>
        <fullName evidence="5">HTH arsR-type domain-containing protein</fullName>
    </recommendedName>
</protein>
<dbReference type="NCBIfam" id="NF033788">
    <property type="entry name" value="HTH_metalloreg"/>
    <property type="match status" value="1"/>
</dbReference>
<dbReference type="EMBL" id="BAABJO010000021">
    <property type="protein sequence ID" value="GAA5129957.1"/>
    <property type="molecule type" value="Genomic_DNA"/>
</dbReference>
<name>A0ABP9NQE0_9PSEU</name>
<dbReference type="PANTHER" id="PTHR33154">
    <property type="entry name" value="TRANSCRIPTIONAL REGULATOR, ARSR FAMILY"/>
    <property type="match status" value="1"/>
</dbReference>
<accession>A0ABP9NQE0</accession>
<dbReference type="PANTHER" id="PTHR33154:SF33">
    <property type="entry name" value="TRANSCRIPTIONAL REPRESSOR SDPR"/>
    <property type="match status" value="1"/>
</dbReference>
<dbReference type="PRINTS" id="PR00778">
    <property type="entry name" value="HTHARSR"/>
</dbReference>
<evidence type="ECO:0000313" key="6">
    <source>
        <dbReference type="EMBL" id="GAA5129957.1"/>
    </source>
</evidence>
<dbReference type="InterPro" id="IPR001845">
    <property type="entry name" value="HTH_ArsR_DNA-bd_dom"/>
</dbReference>
<dbReference type="SUPFAM" id="SSF55961">
    <property type="entry name" value="Bet v1-like"/>
    <property type="match status" value="1"/>
</dbReference>
<dbReference type="CDD" id="cd08899">
    <property type="entry name" value="SRPBCC_CalC_Aha1-like_6"/>
    <property type="match status" value="1"/>
</dbReference>
<comment type="similarity">
    <text evidence="1">Belongs to the AHA1 family.</text>
</comment>
<evidence type="ECO:0000313" key="7">
    <source>
        <dbReference type="Proteomes" id="UP001500804"/>
    </source>
</evidence>
<dbReference type="Proteomes" id="UP001500804">
    <property type="component" value="Unassembled WGS sequence"/>
</dbReference>
<keyword evidence="4" id="KW-0804">Transcription</keyword>
<comment type="caution">
    <text evidence="6">The sequence shown here is derived from an EMBL/GenBank/DDBJ whole genome shotgun (WGS) entry which is preliminary data.</text>
</comment>
<keyword evidence="7" id="KW-1185">Reference proteome</keyword>
<sequence>MDVFEAVAEPHRRALLDLLAERERAAGELVASLPTLTQPAVSRHLRILREVGLVEVRPDGQRRIYTLRADRLVEIEDWLDRYRRYWRDHLDALERRRREGQMTDDRYGELEIDGDHATITFRRHLPHPVETVWAALTDSAERGAWFGETAIDGRAGGTIEMVAADPPAAVGAKRMTGRILVWDPPHVLEHEWRQRIVEDGVVRYELVEDGAGTLLTLTHRGLSVRNATGFIPGTHAFLDRLDAHLSAVPLPSWEERYAETAPAYPSWS</sequence>
<feature type="domain" description="HTH arsR-type" evidence="5">
    <location>
        <begin position="1"/>
        <end position="87"/>
    </location>
</feature>
<gene>
    <name evidence="6" type="ORF">GCM10023320_51230</name>
</gene>
<dbReference type="InterPro" id="IPR013538">
    <property type="entry name" value="ASHA1/2-like_C"/>
</dbReference>
<dbReference type="InterPro" id="IPR023393">
    <property type="entry name" value="START-like_dom_sf"/>
</dbReference>
<keyword evidence="3" id="KW-0238">DNA-binding</keyword>
<dbReference type="InterPro" id="IPR051081">
    <property type="entry name" value="HTH_MetalResp_TranReg"/>
</dbReference>
<reference evidence="7" key="1">
    <citation type="journal article" date="2019" name="Int. J. Syst. Evol. Microbiol.">
        <title>The Global Catalogue of Microorganisms (GCM) 10K type strain sequencing project: providing services to taxonomists for standard genome sequencing and annotation.</title>
        <authorList>
            <consortium name="The Broad Institute Genomics Platform"/>
            <consortium name="The Broad Institute Genome Sequencing Center for Infectious Disease"/>
            <person name="Wu L."/>
            <person name="Ma J."/>
        </authorList>
    </citation>
    <scope>NUCLEOTIDE SEQUENCE [LARGE SCALE GENOMIC DNA]</scope>
    <source>
        <strain evidence="7">JCM 18302</strain>
    </source>
</reference>
<dbReference type="SMART" id="SM00418">
    <property type="entry name" value="HTH_ARSR"/>
    <property type="match status" value="1"/>
</dbReference>
<evidence type="ECO:0000256" key="4">
    <source>
        <dbReference type="ARBA" id="ARBA00023163"/>
    </source>
</evidence>
<evidence type="ECO:0000256" key="1">
    <source>
        <dbReference type="ARBA" id="ARBA00006817"/>
    </source>
</evidence>
<dbReference type="Gene3D" id="1.10.10.10">
    <property type="entry name" value="Winged helix-like DNA-binding domain superfamily/Winged helix DNA-binding domain"/>
    <property type="match status" value="1"/>
</dbReference>
<dbReference type="InterPro" id="IPR036388">
    <property type="entry name" value="WH-like_DNA-bd_sf"/>
</dbReference>
<dbReference type="InterPro" id="IPR036390">
    <property type="entry name" value="WH_DNA-bd_sf"/>
</dbReference>